<comment type="subunit">
    <text evidence="11">Monomer.</text>
</comment>
<comment type="function">
    <text evidence="11">Catalyzes the specific phosphorylation of the 3-hydroxyl group of shikimic acid using ATP as a cosubstrate.</text>
</comment>
<comment type="caution">
    <text evidence="11">Lacks conserved residue(s) required for the propagation of feature annotation.</text>
</comment>
<comment type="cofactor">
    <cofactor evidence="11">
        <name>Mg(2+)</name>
        <dbReference type="ChEBI" id="CHEBI:18420"/>
    </cofactor>
    <text evidence="11">Binds 1 Mg(2+) ion per subunit.</text>
</comment>
<dbReference type="HAMAP" id="MF_00109">
    <property type="entry name" value="Shikimate_kinase"/>
    <property type="match status" value="1"/>
</dbReference>
<dbReference type="RefSeq" id="WP_210100845.1">
    <property type="nucleotide sequence ID" value="NZ_BAABLK010000023.1"/>
</dbReference>
<dbReference type="Proteomes" id="UP001501257">
    <property type="component" value="Unassembled WGS sequence"/>
</dbReference>
<evidence type="ECO:0000256" key="2">
    <source>
        <dbReference type="ARBA" id="ARBA00006997"/>
    </source>
</evidence>
<keyword evidence="11" id="KW-0963">Cytoplasm</keyword>
<keyword evidence="7 11" id="KW-0418">Kinase</keyword>
<evidence type="ECO:0000256" key="1">
    <source>
        <dbReference type="ARBA" id="ARBA00004842"/>
    </source>
</evidence>
<evidence type="ECO:0000313" key="13">
    <source>
        <dbReference type="Proteomes" id="UP001501257"/>
    </source>
</evidence>
<keyword evidence="11" id="KW-0479">Metal-binding</keyword>
<keyword evidence="9 11" id="KW-0057">Aromatic amino acid biosynthesis</keyword>
<evidence type="ECO:0000313" key="12">
    <source>
        <dbReference type="EMBL" id="GAA5226850.1"/>
    </source>
</evidence>
<feature type="binding site" evidence="11">
    <location>
        <position position="117"/>
    </location>
    <ligand>
        <name>ATP</name>
        <dbReference type="ChEBI" id="CHEBI:30616"/>
    </ligand>
</feature>
<keyword evidence="13" id="KW-1185">Reference proteome</keyword>
<evidence type="ECO:0000256" key="9">
    <source>
        <dbReference type="ARBA" id="ARBA00023141"/>
    </source>
</evidence>
<keyword evidence="8 11" id="KW-0067">ATP-binding</keyword>
<keyword evidence="4 11" id="KW-0028">Amino-acid biosynthesis</keyword>
<comment type="caution">
    <text evidence="12">The sequence shown here is derived from an EMBL/GenBank/DDBJ whole genome shotgun (WGS) entry which is preliminary data.</text>
</comment>
<dbReference type="SUPFAM" id="SSF52540">
    <property type="entry name" value="P-loop containing nucleoside triphosphate hydrolases"/>
    <property type="match status" value="1"/>
</dbReference>
<dbReference type="PANTHER" id="PTHR21087">
    <property type="entry name" value="SHIKIMATE KINASE"/>
    <property type="match status" value="1"/>
</dbReference>
<feature type="binding site" evidence="11">
    <location>
        <begin position="12"/>
        <end position="17"/>
    </location>
    <ligand>
        <name>ATP</name>
        <dbReference type="ChEBI" id="CHEBI:30616"/>
    </ligand>
</feature>
<evidence type="ECO:0000256" key="6">
    <source>
        <dbReference type="ARBA" id="ARBA00022741"/>
    </source>
</evidence>
<evidence type="ECO:0000256" key="8">
    <source>
        <dbReference type="ARBA" id="ARBA00022840"/>
    </source>
</evidence>
<dbReference type="InterPro" id="IPR031322">
    <property type="entry name" value="Shikimate/glucono_kinase"/>
</dbReference>
<dbReference type="PROSITE" id="PS01128">
    <property type="entry name" value="SHIKIMATE_KINASE"/>
    <property type="match status" value="1"/>
</dbReference>
<feature type="binding site" evidence="11">
    <location>
        <position position="34"/>
    </location>
    <ligand>
        <name>substrate</name>
    </ligand>
</feature>
<keyword evidence="6 11" id="KW-0547">Nucleotide-binding</keyword>
<dbReference type="Gene3D" id="3.40.50.300">
    <property type="entry name" value="P-loop containing nucleotide triphosphate hydrolases"/>
    <property type="match status" value="1"/>
</dbReference>
<name>A0ABP9TN24_9MICC</name>
<gene>
    <name evidence="11" type="primary">aroK</name>
    <name evidence="12" type="ORF">GCM10025778_13830</name>
</gene>
<keyword evidence="11" id="KW-0460">Magnesium</keyword>
<dbReference type="EC" id="2.7.1.71" evidence="3 11"/>
<comment type="catalytic activity">
    <reaction evidence="10 11">
        <text>shikimate + ATP = 3-phosphoshikimate + ADP + H(+)</text>
        <dbReference type="Rhea" id="RHEA:13121"/>
        <dbReference type="ChEBI" id="CHEBI:15378"/>
        <dbReference type="ChEBI" id="CHEBI:30616"/>
        <dbReference type="ChEBI" id="CHEBI:36208"/>
        <dbReference type="ChEBI" id="CHEBI:145989"/>
        <dbReference type="ChEBI" id="CHEBI:456216"/>
        <dbReference type="EC" id="2.7.1.71"/>
    </reaction>
</comment>
<feature type="binding site" evidence="11">
    <location>
        <position position="16"/>
    </location>
    <ligand>
        <name>Mg(2+)</name>
        <dbReference type="ChEBI" id="CHEBI:18420"/>
    </ligand>
</feature>
<evidence type="ECO:0000256" key="5">
    <source>
        <dbReference type="ARBA" id="ARBA00022679"/>
    </source>
</evidence>
<evidence type="ECO:0000256" key="10">
    <source>
        <dbReference type="ARBA" id="ARBA00048567"/>
    </source>
</evidence>
<dbReference type="InterPro" id="IPR000623">
    <property type="entry name" value="Shikimate_kinase/TSH1"/>
</dbReference>
<accession>A0ABP9TN24</accession>
<feature type="binding site" evidence="11">
    <location>
        <position position="135"/>
    </location>
    <ligand>
        <name>substrate</name>
    </ligand>
</feature>
<evidence type="ECO:0000256" key="3">
    <source>
        <dbReference type="ARBA" id="ARBA00012154"/>
    </source>
</evidence>
<dbReference type="Pfam" id="PF01202">
    <property type="entry name" value="SKI"/>
    <property type="match status" value="1"/>
</dbReference>
<dbReference type="EMBL" id="BAABLK010000023">
    <property type="protein sequence ID" value="GAA5226850.1"/>
    <property type="molecule type" value="Genomic_DNA"/>
</dbReference>
<feature type="binding site" evidence="11">
    <location>
        <position position="80"/>
    </location>
    <ligand>
        <name>substrate</name>
    </ligand>
</feature>
<dbReference type="InterPro" id="IPR027417">
    <property type="entry name" value="P-loop_NTPase"/>
</dbReference>
<dbReference type="GO" id="GO:0016301">
    <property type="term" value="F:kinase activity"/>
    <property type="evidence" value="ECO:0007669"/>
    <property type="project" value="UniProtKB-KW"/>
</dbReference>
<dbReference type="PRINTS" id="PR01100">
    <property type="entry name" value="SHIKIMTKNASE"/>
</dbReference>
<comment type="similarity">
    <text evidence="2 11">Belongs to the shikimate kinase family.</text>
</comment>
<dbReference type="PANTHER" id="PTHR21087:SF16">
    <property type="entry name" value="SHIKIMATE KINASE 1, CHLOROPLASTIC"/>
    <property type="match status" value="1"/>
</dbReference>
<organism evidence="12 13">
    <name type="scientific">Paeniglutamicibacter antarcticus</name>
    <dbReference type="NCBI Taxonomy" id="494023"/>
    <lineage>
        <taxon>Bacteria</taxon>
        <taxon>Bacillati</taxon>
        <taxon>Actinomycetota</taxon>
        <taxon>Actinomycetes</taxon>
        <taxon>Micrococcales</taxon>
        <taxon>Micrococcaceae</taxon>
        <taxon>Paeniglutamicibacter</taxon>
    </lineage>
</organism>
<dbReference type="CDD" id="cd00464">
    <property type="entry name" value="SK"/>
    <property type="match status" value="1"/>
</dbReference>
<comment type="subcellular location">
    <subcellularLocation>
        <location evidence="11">Cytoplasm</location>
    </subcellularLocation>
</comment>
<feature type="binding site" evidence="11">
    <location>
        <position position="57"/>
    </location>
    <ligand>
        <name>substrate</name>
    </ligand>
</feature>
<sequence>MSTPIVLIGPMASGKSAVGALLAPMLDAELIDTDALVVAAHGPIASIFAVHGEEGFRRFESEALALAMDRSAQTVVSTGGGAVLAPGNRELLADGFCVYLLTDARTVAPRIGADRNRPLLGADPLQSWSRIFDRRKELYEGSAHLTIDTRGLGVGQVACLILTAYRDAGH</sequence>
<evidence type="ECO:0000256" key="11">
    <source>
        <dbReference type="HAMAP-Rule" id="MF_00109"/>
    </source>
</evidence>
<proteinExistence type="inferred from homology"/>
<protein>
    <recommendedName>
        <fullName evidence="3 11">Shikimate kinase</fullName>
        <shortName evidence="11">SK</shortName>
        <ecNumber evidence="3 11">2.7.1.71</ecNumber>
    </recommendedName>
</protein>
<keyword evidence="5 11" id="KW-0808">Transferase</keyword>
<evidence type="ECO:0000256" key="7">
    <source>
        <dbReference type="ARBA" id="ARBA00022777"/>
    </source>
</evidence>
<reference evidence="13" key="1">
    <citation type="journal article" date="2019" name="Int. J. Syst. Evol. Microbiol.">
        <title>The Global Catalogue of Microorganisms (GCM) 10K type strain sequencing project: providing services to taxonomists for standard genome sequencing and annotation.</title>
        <authorList>
            <consortium name="The Broad Institute Genomics Platform"/>
            <consortium name="The Broad Institute Genome Sequencing Center for Infectious Disease"/>
            <person name="Wu L."/>
            <person name="Ma J."/>
        </authorList>
    </citation>
    <scope>NUCLEOTIDE SEQUENCE [LARGE SCALE GENOMIC DNA]</scope>
    <source>
        <strain evidence="13">JCM 18952</strain>
    </source>
</reference>
<comment type="pathway">
    <text evidence="1 11">Metabolic intermediate biosynthesis; chorismate biosynthesis; chorismate from D-erythrose 4-phosphate and phosphoenolpyruvate: step 5/7.</text>
</comment>
<dbReference type="InterPro" id="IPR023000">
    <property type="entry name" value="Shikimate_kinase_CS"/>
</dbReference>
<evidence type="ECO:0000256" key="4">
    <source>
        <dbReference type="ARBA" id="ARBA00022605"/>
    </source>
</evidence>